<feature type="chain" id="PRO_5046559751" description="Lipoprotein" evidence="2">
    <location>
        <begin position="36"/>
        <end position="164"/>
    </location>
</feature>
<comment type="caution">
    <text evidence="3">The sequence shown here is derived from an EMBL/GenBank/DDBJ whole genome shotgun (WGS) entry which is preliminary data.</text>
</comment>
<gene>
    <name evidence="3" type="ORF">ACH4F9_32890</name>
</gene>
<name>A0ABW7R2J8_9ACTN</name>
<dbReference type="Proteomes" id="UP001610818">
    <property type="component" value="Unassembled WGS sequence"/>
</dbReference>
<dbReference type="EMBL" id="JBIRGQ010000006">
    <property type="protein sequence ID" value="MFH8549811.1"/>
    <property type="molecule type" value="Genomic_DNA"/>
</dbReference>
<keyword evidence="4" id="KW-1185">Reference proteome</keyword>
<dbReference type="PROSITE" id="PS51257">
    <property type="entry name" value="PROKAR_LIPOPROTEIN"/>
    <property type="match status" value="1"/>
</dbReference>
<organism evidence="3 4">
    <name type="scientific">Streptomyces longisporoflavus</name>
    <dbReference type="NCBI Taxonomy" id="28044"/>
    <lineage>
        <taxon>Bacteria</taxon>
        <taxon>Bacillati</taxon>
        <taxon>Actinomycetota</taxon>
        <taxon>Actinomycetes</taxon>
        <taxon>Kitasatosporales</taxon>
        <taxon>Streptomycetaceae</taxon>
        <taxon>Streptomyces</taxon>
    </lineage>
</organism>
<feature type="region of interest" description="Disordered" evidence="1">
    <location>
        <begin position="80"/>
        <end position="104"/>
    </location>
</feature>
<evidence type="ECO:0008006" key="5">
    <source>
        <dbReference type="Google" id="ProtNLM"/>
    </source>
</evidence>
<evidence type="ECO:0000313" key="3">
    <source>
        <dbReference type="EMBL" id="MFH8549811.1"/>
    </source>
</evidence>
<reference evidence="3 4" key="1">
    <citation type="submission" date="2024-10" db="EMBL/GenBank/DDBJ databases">
        <title>The Natural Products Discovery Center: Release of the First 8490 Sequenced Strains for Exploring Actinobacteria Biosynthetic Diversity.</title>
        <authorList>
            <person name="Kalkreuter E."/>
            <person name="Kautsar S.A."/>
            <person name="Yang D."/>
            <person name="Bader C.D."/>
            <person name="Teijaro C.N."/>
            <person name="Fluegel L."/>
            <person name="Davis C.M."/>
            <person name="Simpson J.R."/>
            <person name="Lauterbach L."/>
            <person name="Steele A.D."/>
            <person name="Gui C."/>
            <person name="Meng S."/>
            <person name="Li G."/>
            <person name="Viehrig K."/>
            <person name="Ye F."/>
            <person name="Su P."/>
            <person name="Kiefer A.F."/>
            <person name="Nichols A."/>
            <person name="Cepeda A.J."/>
            <person name="Yan W."/>
            <person name="Fan B."/>
            <person name="Jiang Y."/>
            <person name="Adhikari A."/>
            <person name="Zheng C.-J."/>
            <person name="Schuster L."/>
            <person name="Cowan T.M."/>
            <person name="Smanski M.J."/>
            <person name="Chevrette M.G."/>
            <person name="De Carvalho L.P.S."/>
            <person name="Shen B."/>
        </authorList>
    </citation>
    <scope>NUCLEOTIDE SEQUENCE [LARGE SCALE GENOMIC DNA]</scope>
    <source>
        <strain evidence="3 4">NPDC017990</strain>
    </source>
</reference>
<evidence type="ECO:0000313" key="4">
    <source>
        <dbReference type="Proteomes" id="UP001610818"/>
    </source>
</evidence>
<protein>
    <recommendedName>
        <fullName evidence="5">Lipoprotein</fullName>
    </recommendedName>
</protein>
<feature type="region of interest" description="Disordered" evidence="1">
    <location>
        <begin position="132"/>
        <end position="164"/>
    </location>
</feature>
<evidence type="ECO:0000256" key="1">
    <source>
        <dbReference type="SAM" id="MobiDB-lite"/>
    </source>
</evidence>
<feature type="signal peptide" evidence="2">
    <location>
        <begin position="1"/>
        <end position="35"/>
    </location>
</feature>
<proteinExistence type="predicted"/>
<accession>A0ABW7R2J8</accession>
<keyword evidence="2" id="KW-0732">Signal</keyword>
<sequence length="164" mass="17177">MTPSHPRTTTLLTPLPLPLPLLLAALLTLTTTACSDSDVDKAKDRAASATAKAGEAVSSATEAAASKMAEVKDGVNAKSDVKVDGSVQSDGDREKAEIKATNSTDKKADYTISVNFRDKDGKLVDTSVLNISGVDPKQSKSGTVRSNRDLSGTPKAEINRALRH</sequence>
<feature type="compositionally biased region" description="Basic and acidic residues" evidence="1">
    <location>
        <begin position="90"/>
        <end position="104"/>
    </location>
</feature>
<evidence type="ECO:0000256" key="2">
    <source>
        <dbReference type="SAM" id="SignalP"/>
    </source>
</evidence>
<dbReference type="RefSeq" id="WP_397716175.1">
    <property type="nucleotide sequence ID" value="NZ_JBIRGN010000006.1"/>
</dbReference>